<comment type="function">
    <text evidence="13">Involved in the recovery of exogenous heme iron. Extracts iron from heme while preserving the protoporphyrin ring intact.</text>
</comment>
<evidence type="ECO:0000313" key="17">
    <source>
        <dbReference type="EMBL" id="WEK55504.1"/>
    </source>
</evidence>
<keyword evidence="3 13" id="KW-0349">Heme</keyword>
<evidence type="ECO:0000256" key="11">
    <source>
        <dbReference type="ARBA" id="ARBA00033775"/>
    </source>
</evidence>
<dbReference type="NCBIfam" id="TIGR01412">
    <property type="entry name" value="tat_substr_1"/>
    <property type="match status" value="1"/>
</dbReference>
<dbReference type="EC" id="1.11.1.-" evidence="13"/>
<comment type="subcellular location">
    <subcellularLocation>
        <location evidence="1">Cell envelope</location>
    </subcellularLocation>
</comment>
<dbReference type="GO" id="GO:0033212">
    <property type="term" value="P:iron import into cell"/>
    <property type="evidence" value="ECO:0007669"/>
    <property type="project" value="InterPro"/>
</dbReference>
<feature type="domain" description="Dyp-type peroxidase N-terminal" evidence="15">
    <location>
        <begin position="67"/>
        <end position="220"/>
    </location>
</feature>
<evidence type="ECO:0000256" key="7">
    <source>
        <dbReference type="ARBA" id="ARBA00023004"/>
    </source>
</evidence>
<comment type="cofactor">
    <cofactor evidence="13">
        <name>heme b</name>
        <dbReference type="ChEBI" id="CHEBI:60344"/>
    </cofactor>
    <text evidence="13">Binds 1 heme b (iron(II)-protoporphyrin IX) group non-covalently per subunit.</text>
</comment>
<feature type="compositionally biased region" description="Polar residues" evidence="14">
    <location>
        <begin position="223"/>
        <end position="233"/>
    </location>
</feature>
<keyword evidence="4 13" id="KW-0479">Metal-binding</keyword>
<feature type="region of interest" description="Disordered" evidence="14">
    <location>
        <begin position="223"/>
        <end position="245"/>
    </location>
</feature>
<dbReference type="GO" id="GO:0020037">
    <property type="term" value="F:heme binding"/>
    <property type="evidence" value="ECO:0007669"/>
    <property type="project" value="InterPro"/>
</dbReference>
<dbReference type="NCBIfam" id="TIGR01413">
    <property type="entry name" value="Dyp_perox_fam"/>
    <property type="match status" value="1"/>
</dbReference>
<dbReference type="InterPro" id="IPR011008">
    <property type="entry name" value="Dimeric_a/b-barrel"/>
</dbReference>
<dbReference type="InterPro" id="IPR048327">
    <property type="entry name" value="Dyp_perox_N"/>
</dbReference>
<dbReference type="EMBL" id="CP119317">
    <property type="protein sequence ID" value="WEK55504.1"/>
    <property type="molecule type" value="Genomic_DNA"/>
</dbReference>
<gene>
    <name evidence="17" type="primary">efeB</name>
    <name evidence="17" type="ORF">P0Y55_05470</name>
</gene>
<evidence type="ECO:0000256" key="9">
    <source>
        <dbReference type="ARBA" id="ARBA00025737"/>
    </source>
</evidence>
<keyword evidence="7 13" id="KW-0408">Iron</keyword>
<evidence type="ECO:0000256" key="1">
    <source>
        <dbReference type="ARBA" id="ARBA00004196"/>
    </source>
</evidence>
<keyword evidence="6 13" id="KW-0560">Oxidoreductase</keyword>
<keyword evidence="18" id="KW-1185">Reference proteome</keyword>
<dbReference type="InterPro" id="IPR006311">
    <property type="entry name" value="TAT_signal"/>
</dbReference>
<dbReference type="Pfam" id="PF20628">
    <property type="entry name" value="Dyp_perox_C"/>
    <property type="match status" value="1"/>
</dbReference>
<dbReference type="AlphaFoldDB" id="A0AA95EZ78"/>
<dbReference type="PROSITE" id="PS51318">
    <property type="entry name" value="TAT"/>
    <property type="match status" value="1"/>
</dbReference>
<sequence length="424" mass="46144">MDNDKEEISSKGISRRELLKRGAIGGVGLLLGASGLKGFELLNEGSSSKPVTATNSNMTVPFYGKHQAGIVTPMQDFICMGAFDLTTSSVDDVRKLFKLWTEASARIAKGEGVGEESNNGLVPPEDTGEVMGLLAMNTSITFGVGASFFDDRFGLSGKRPAALADIPSFKRDNLVSEWSDGDVIVQVCANDQQVAFHALRNLARIARGKAVLRWIQQGFQRTAATDPKSSTPRNLMGFKDGTNNPDVSDAANSNEIVWAHGSDGTAWMDGGSYMAVRRIRMRIEVWDRTTLGEQEATFGRHRDSGAPIGDKDEFAALDFTKKDDKSEERIRADSHVRLAHMEGGVKIHRRGYSYANGIDLKTGQLDAGLLFICFNRDPRKQFIPMQSKLAEADKLNEYIVHVGSGLYACLPGVSQGGYIGDVLL</sequence>
<dbReference type="GO" id="GO:0046872">
    <property type="term" value="F:metal ion binding"/>
    <property type="evidence" value="ECO:0007669"/>
    <property type="project" value="UniProtKB-KW"/>
</dbReference>
<keyword evidence="8" id="KW-0456">Lyase</keyword>
<evidence type="ECO:0000256" key="4">
    <source>
        <dbReference type="ARBA" id="ARBA00022723"/>
    </source>
</evidence>
<dbReference type="Proteomes" id="UP001178662">
    <property type="component" value="Chromosome"/>
</dbReference>
<comment type="catalytic activity">
    <reaction evidence="12">
        <text>heme b + 2 H(+) = protoporphyrin IX + Fe(2+)</text>
        <dbReference type="Rhea" id="RHEA:22584"/>
        <dbReference type="ChEBI" id="CHEBI:15378"/>
        <dbReference type="ChEBI" id="CHEBI:29033"/>
        <dbReference type="ChEBI" id="CHEBI:57306"/>
        <dbReference type="ChEBI" id="CHEBI:60344"/>
        <dbReference type="EC" id="4.98.1.1"/>
    </reaction>
    <physiologicalReaction direction="left-to-right" evidence="12">
        <dbReference type="Rhea" id="RHEA:22585"/>
    </physiologicalReaction>
</comment>
<evidence type="ECO:0000256" key="3">
    <source>
        <dbReference type="ARBA" id="ARBA00022617"/>
    </source>
</evidence>
<evidence type="ECO:0000259" key="16">
    <source>
        <dbReference type="Pfam" id="PF20628"/>
    </source>
</evidence>
<feature type="domain" description="Dyp-type peroxidase C-terminal" evidence="16">
    <location>
        <begin position="231"/>
        <end position="413"/>
    </location>
</feature>
<dbReference type="InterPro" id="IPR006313">
    <property type="entry name" value="EfeB/EfeN"/>
</dbReference>
<comment type="similarity">
    <text evidence="9 13">Belongs to the DyP-type peroxidase family.</text>
</comment>
<dbReference type="GO" id="GO:0030313">
    <property type="term" value="C:cell envelope"/>
    <property type="evidence" value="ECO:0007669"/>
    <property type="project" value="UniProtKB-SubCell"/>
</dbReference>
<evidence type="ECO:0000256" key="6">
    <source>
        <dbReference type="ARBA" id="ARBA00023002"/>
    </source>
</evidence>
<dbReference type="PANTHER" id="PTHR30521">
    <property type="entry name" value="DEFERROCHELATASE/PEROXIDASE"/>
    <property type="match status" value="1"/>
</dbReference>
<proteinExistence type="inferred from homology"/>
<dbReference type="PANTHER" id="PTHR30521:SF4">
    <property type="entry name" value="DEFERROCHELATASE"/>
    <property type="match status" value="1"/>
</dbReference>
<dbReference type="GO" id="GO:0004601">
    <property type="term" value="F:peroxidase activity"/>
    <property type="evidence" value="ECO:0007669"/>
    <property type="project" value="UniProtKB-KW"/>
</dbReference>
<dbReference type="SUPFAM" id="SSF54909">
    <property type="entry name" value="Dimeric alpha+beta barrel"/>
    <property type="match status" value="1"/>
</dbReference>
<organism evidence="17 18">
    <name type="scientific">Candidatus Cohnella colombiensis</name>
    <dbReference type="NCBI Taxonomy" id="3121368"/>
    <lineage>
        <taxon>Bacteria</taxon>
        <taxon>Bacillati</taxon>
        <taxon>Bacillota</taxon>
        <taxon>Bacilli</taxon>
        <taxon>Bacillales</taxon>
        <taxon>Paenibacillaceae</taxon>
        <taxon>Cohnella</taxon>
    </lineage>
</organism>
<dbReference type="PROSITE" id="PS51404">
    <property type="entry name" value="DYP_PEROXIDASE"/>
    <property type="match status" value="1"/>
</dbReference>
<dbReference type="GO" id="GO:0004325">
    <property type="term" value="F:ferrochelatase activity"/>
    <property type="evidence" value="ECO:0007669"/>
    <property type="project" value="UniProtKB-EC"/>
</dbReference>
<dbReference type="Pfam" id="PF04261">
    <property type="entry name" value="Dyp_perox_N"/>
    <property type="match status" value="1"/>
</dbReference>
<evidence type="ECO:0000256" key="14">
    <source>
        <dbReference type="SAM" id="MobiDB-lite"/>
    </source>
</evidence>
<name>A0AA95EZ78_9BACL</name>
<accession>A0AA95EZ78</accession>
<evidence type="ECO:0000256" key="12">
    <source>
        <dbReference type="ARBA" id="ARBA00048856"/>
    </source>
</evidence>
<dbReference type="InterPro" id="IPR006314">
    <property type="entry name" value="Dyp_peroxidase"/>
</dbReference>
<evidence type="ECO:0000256" key="8">
    <source>
        <dbReference type="ARBA" id="ARBA00023239"/>
    </source>
</evidence>
<keyword evidence="5" id="KW-0732">Signal</keyword>
<dbReference type="GO" id="GO:0005829">
    <property type="term" value="C:cytosol"/>
    <property type="evidence" value="ECO:0007669"/>
    <property type="project" value="TreeGrafter"/>
</dbReference>
<protein>
    <recommendedName>
        <fullName evidence="10 13">Deferrochelatase</fullName>
        <ecNumber evidence="13">1.11.1.-</ecNumber>
    </recommendedName>
    <alternativeName>
        <fullName evidence="11 13">Peroxidase EfeB</fullName>
    </alternativeName>
</protein>
<evidence type="ECO:0000256" key="2">
    <source>
        <dbReference type="ARBA" id="ARBA00022559"/>
    </source>
</evidence>
<evidence type="ECO:0000313" key="18">
    <source>
        <dbReference type="Proteomes" id="UP001178662"/>
    </source>
</evidence>
<reference evidence="17" key="1">
    <citation type="submission" date="2023-03" db="EMBL/GenBank/DDBJ databases">
        <title>Andean soil-derived lignocellulolytic bacterial consortium as a source of novel taxa and putative plastic-active enzymes.</title>
        <authorList>
            <person name="Diaz-Garcia L."/>
            <person name="Chuvochina M."/>
            <person name="Feuerriegel G."/>
            <person name="Bunk B."/>
            <person name="Sproer C."/>
            <person name="Streit W.R."/>
            <person name="Rodriguez L.M."/>
            <person name="Overmann J."/>
            <person name="Jimenez D.J."/>
        </authorList>
    </citation>
    <scope>NUCLEOTIDE SEQUENCE</scope>
    <source>
        <strain evidence="17">MAG 2441</strain>
    </source>
</reference>
<evidence type="ECO:0000256" key="5">
    <source>
        <dbReference type="ARBA" id="ARBA00022729"/>
    </source>
</evidence>
<evidence type="ECO:0000256" key="13">
    <source>
        <dbReference type="RuleBase" id="RU365017"/>
    </source>
</evidence>
<keyword evidence="2 13" id="KW-0575">Peroxidase</keyword>
<evidence type="ECO:0000259" key="15">
    <source>
        <dbReference type="Pfam" id="PF04261"/>
    </source>
</evidence>
<dbReference type="InterPro" id="IPR048328">
    <property type="entry name" value="Dyp_perox_C"/>
</dbReference>
<evidence type="ECO:0000256" key="10">
    <source>
        <dbReference type="ARBA" id="ARBA00033771"/>
    </source>
</evidence>